<gene>
    <name evidence="1" type="ORF">SAMN04488094_101751</name>
</gene>
<dbReference type="Proteomes" id="UP000198728">
    <property type="component" value="Unassembled WGS sequence"/>
</dbReference>
<dbReference type="Gene3D" id="3.40.50.300">
    <property type="entry name" value="P-loop containing nucleotide triphosphate hydrolases"/>
    <property type="match status" value="1"/>
</dbReference>
<dbReference type="AlphaFoldDB" id="A0A1I1ECD1"/>
<evidence type="ECO:0000313" key="2">
    <source>
        <dbReference type="Proteomes" id="UP000198728"/>
    </source>
</evidence>
<reference evidence="1 2" key="1">
    <citation type="submission" date="2016-10" db="EMBL/GenBank/DDBJ databases">
        <authorList>
            <person name="de Groot N.N."/>
        </authorList>
    </citation>
    <scope>NUCLEOTIDE SEQUENCE [LARGE SCALE GENOMIC DNA]</scope>
    <source>
        <strain evidence="1 2">DSM 19548</strain>
    </source>
</reference>
<dbReference type="STRING" id="441112.SAMN04488094_101751"/>
<dbReference type="RefSeq" id="WP_093359293.1">
    <property type="nucleotide sequence ID" value="NZ_FOLG01000001.1"/>
</dbReference>
<dbReference type="EMBL" id="FOLG01000001">
    <property type="protein sequence ID" value="SFB84819.1"/>
    <property type="molecule type" value="Genomic_DNA"/>
</dbReference>
<name>A0A1I1ECD1_9RHOB</name>
<dbReference type="InterPro" id="IPR027417">
    <property type="entry name" value="P-loop_NTPase"/>
</dbReference>
<dbReference type="OrthoDB" id="9777291at2"/>
<proteinExistence type="predicted"/>
<organism evidence="1 2">
    <name type="scientific">Tropicimonas isoalkanivorans</name>
    <dbReference type="NCBI Taxonomy" id="441112"/>
    <lineage>
        <taxon>Bacteria</taxon>
        <taxon>Pseudomonadati</taxon>
        <taxon>Pseudomonadota</taxon>
        <taxon>Alphaproteobacteria</taxon>
        <taxon>Rhodobacterales</taxon>
        <taxon>Roseobacteraceae</taxon>
        <taxon>Tropicimonas</taxon>
    </lineage>
</organism>
<evidence type="ECO:0008006" key="3">
    <source>
        <dbReference type="Google" id="ProtNLM"/>
    </source>
</evidence>
<sequence length="291" mass="32934">MSFPRLLYPDAAAWFATPKKRLGLFGMSGLGKTHVSNQLRAHGDWFHYSVDYRIGTRYMGELISDEFKRQAMQVPHLRELLMSDSIRIESNITFNNLAPLSQYLGKPGDPDRGGLPMEEYRKRQAQHDAAERAAMLDVPRFVDRAEEIYGYPHFVCDFSGSFCEVVDPDDPQDEILTTLAKTMLLVWIEGSEAHAEELVRRFNRAPKPMCYRPAFTESCWQDFLCDHKATAGEVDPDAFVRFAYRRAMAARQPAYAAIADNWGVKVTAEEVAAADSPEAFEALIGRALERG</sequence>
<accession>A0A1I1ECD1</accession>
<protein>
    <recommendedName>
        <fullName evidence="3">ATPase</fullName>
    </recommendedName>
</protein>
<keyword evidence="2" id="KW-1185">Reference proteome</keyword>
<evidence type="ECO:0000313" key="1">
    <source>
        <dbReference type="EMBL" id="SFB84819.1"/>
    </source>
</evidence>
<dbReference type="SUPFAM" id="SSF52540">
    <property type="entry name" value="P-loop containing nucleoside triphosphate hydrolases"/>
    <property type="match status" value="1"/>
</dbReference>